<comment type="caution">
    <text evidence="8">The sequence shown here is derived from an EMBL/GenBank/DDBJ whole genome shotgun (WGS) entry which is preliminary data.</text>
</comment>
<dbReference type="GO" id="GO:0004252">
    <property type="term" value="F:serine-type endopeptidase activity"/>
    <property type="evidence" value="ECO:0007669"/>
    <property type="project" value="InterPro"/>
</dbReference>
<keyword evidence="9" id="KW-1185">Reference proteome</keyword>
<dbReference type="SUPFAM" id="SSF50494">
    <property type="entry name" value="Trypsin-like serine proteases"/>
    <property type="match status" value="1"/>
</dbReference>
<dbReference type="Proteomes" id="UP001432027">
    <property type="component" value="Unassembled WGS sequence"/>
</dbReference>
<evidence type="ECO:0000256" key="5">
    <source>
        <dbReference type="RuleBase" id="RU363034"/>
    </source>
</evidence>
<dbReference type="Pfam" id="PF00089">
    <property type="entry name" value="Trypsin"/>
    <property type="match status" value="1"/>
</dbReference>
<dbReference type="PANTHER" id="PTHR24252:SF7">
    <property type="entry name" value="HYALIN"/>
    <property type="match status" value="1"/>
</dbReference>
<evidence type="ECO:0000259" key="7">
    <source>
        <dbReference type="PROSITE" id="PS50240"/>
    </source>
</evidence>
<keyword evidence="1 5" id="KW-0645">Protease</keyword>
<dbReference type="PANTHER" id="PTHR24252">
    <property type="entry name" value="ACROSIN-RELATED"/>
    <property type="match status" value="1"/>
</dbReference>
<keyword evidence="2 5" id="KW-0378">Hydrolase</keyword>
<keyword evidence="4" id="KW-1015">Disulfide bond</keyword>
<evidence type="ECO:0000256" key="1">
    <source>
        <dbReference type="ARBA" id="ARBA00022670"/>
    </source>
</evidence>
<dbReference type="EMBL" id="BTSX01000002">
    <property type="protein sequence ID" value="GMS83606.1"/>
    <property type="molecule type" value="Genomic_DNA"/>
</dbReference>
<dbReference type="SMART" id="SM00020">
    <property type="entry name" value="Tryp_SPc"/>
    <property type="match status" value="1"/>
</dbReference>
<organism evidence="8 9">
    <name type="scientific">Pristionchus entomophagus</name>
    <dbReference type="NCBI Taxonomy" id="358040"/>
    <lineage>
        <taxon>Eukaryota</taxon>
        <taxon>Metazoa</taxon>
        <taxon>Ecdysozoa</taxon>
        <taxon>Nematoda</taxon>
        <taxon>Chromadorea</taxon>
        <taxon>Rhabditida</taxon>
        <taxon>Rhabditina</taxon>
        <taxon>Diplogasteromorpha</taxon>
        <taxon>Diplogasteroidea</taxon>
        <taxon>Neodiplogasteridae</taxon>
        <taxon>Pristionchus</taxon>
    </lineage>
</organism>
<dbReference type="InterPro" id="IPR033116">
    <property type="entry name" value="TRYPSIN_SER"/>
</dbReference>
<dbReference type="AlphaFoldDB" id="A0AAV5SJV5"/>
<dbReference type="InterPro" id="IPR018114">
    <property type="entry name" value="TRYPSIN_HIS"/>
</dbReference>
<evidence type="ECO:0000313" key="9">
    <source>
        <dbReference type="Proteomes" id="UP001432027"/>
    </source>
</evidence>
<gene>
    <name evidence="8" type="ORF">PENTCL1PPCAC_5781</name>
</gene>
<dbReference type="InterPro" id="IPR001314">
    <property type="entry name" value="Peptidase_S1A"/>
</dbReference>
<evidence type="ECO:0000313" key="8">
    <source>
        <dbReference type="EMBL" id="GMS83606.1"/>
    </source>
</evidence>
<dbReference type="InterPro" id="IPR001254">
    <property type="entry name" value="Trypsin_dom"/>
</dbReference>
<dbReference type="FunFam" id="2.40.10.10:FF:000003">
    <property type="entry name" value="Transmembrane serine protease 3"/>
    <property type="match status" value="1"/>
</dbReference>
<reference evidence="8" key="1">
    <citation type="submission" date="2023-10" db="EMBL/GenBank/DDBJ databases">
        <title>Genome assembly of Pristionchus species.</title>
        <authorList>
            <person name="Yoshida K."/>
            <person name="Sommer R.J."/>
        </authorList>
    </citation>
    <scope>NUCLEOTIDE SEQUENCE</scope>
    <source>
        <strain evidence="8">RS0144</strain>
    </source>
</reference>
<keyword evidence="6" id="KW-0732">Signal</keyword>
<dbReference type="CDD" id="cd00190">
    <property type="entry name" value="Tryp_SPc"/>
    <property type="match status" value="1"/>
</dbReference>
<feature type="domain" description="Peptidase S1" evidence="7">
    <location>
        <begin position="43"/>
        <end position="271"/>
    </location>
</feature>
<dbReference type="Gene3D" id="2.40.10.10">
    <property type="entry name" value="Trypsin-like serine proteases"/>
    <property type="match status" value="1"/>
</dbReference>
<dbReference type="PROSITE" id="PS00135">
    <property type="entry name" value="TRYPSIN_SER"/>
    <property type="match status" value="1"/>
</dbReference>
<evidence type="ECO:0000256" key="2">
    <source>
        <dbReference type="ARBA" id="ARBA00022801"/>
    </source>
</evidence>
<dbReference type="InterPro" id="IPR009003">
    <property type="entry name" value="Peptidase_S1_PA"/>
</dbReference>
<proteinExistence type="predicted"/>
<evidence type="ECO:0000256" key="6">
    <source>
        <dbReference type="SAM" id="SignalP"/>
    </source>
</evidence>
<dbReference type="InterPro" id="IPR043504">
    <property type="entry name" value="Peptidase_S1_PA_chymotrypsin"/>
</dbReference>
<evidence type="ECO:0000256" key="3">
    <source>
        <dbReference type="ARBA" id="ARBA00022825"/>
    </source>
</evidence>
<feature type="chain" id="PRO_5043360800" description="Peptidase S1 domain-containing protein" evidence="6">
    <location>
        <begin position="18"/>
        <end position="274"/>
    </location>
</feature>
<protein>
    <recommendedName>
        <fullName evidence="7">Peptidase S1 domain-containing protein</fullName>
    </recommendedName>
</protein>
<keyword evidence="3 5" id="KW-0720">Serine protease</keyword>
<feature type="signal peptide" evidence="6">
    <location>
        <begin position="1"/>
        <end position="17"/>
    </location>
</feature>
<accession>A0AAV5SJV5</accession>
<name>A0AAV5SJV5_9BILA</name>
<evidence type="ECO:0000256" key="4">
    <source>
        <dbReference type="ARBA" id="ARBA00023157"/>
    </source>
</evidence>
<sequence>MFLLLLILLMTHQEGSSLLFDESNPFARALGDNNDFSMVENRVVGGVETEPHSWPWTVQLLYKGGHTCGGALIDQSFVVTAGHCVFSQRPDHYTVLTGGHRSKSGQLHKVLNISVHPLFNVLWPGIFDVAFVKISPKVEFGDRAQAIALPSLPPIDNQMCVVAGWGHLDEDGTRSNILREVQVPIVPAHICNDWHHYRFQIHTPTMVCAGYSHGGRDSCAGDSGGPLMCERGGKWELQGVVSWGEGCGRPGFPGVYARILPALAFIKTMMFLLR</sequence>
<dbReference type="PROSITE" id="PS50240">
    <property type="entry name" value="TRYPSIN_DOM"/>
    <property type="match status" value="1"/>
</dbReference>
<dbReference type="PROSITE" id="PS00134">
    <property type="entry name" value="TRYPSIN_HIS"/>
    <property type="match status" value="1"/>
</dbReference>
<dbReference type="PRINTS" id="PR00722">
    <property type="entry name" value="CHYMOTRYPSIN"/>
</dbReference>
<dbReference type="GO" id="GO:0006508">
    <property type="term" value="P:proteolysis"/>
    <property type="evidence" value="ECO:0007669"/>
    <property type="project" value="UniProtKB-KW"/>
</dbReference>